<dbReference type="PANTHER" id="PTHR31138:SF1">
    <property type="entry name" value="PDZ DOMAIN-CONTAINING PROTEIN"/>
    <property type="match status" value="1"/>
</dbReference>
<comment type="caution">
    <text evidence="2">The sequence shown here is derived from an EMBL/GenBank/DDBJ whole genome shotgun (WGS) entry which is preliminary data.</text>
</comment>
<sequence>MTVIDAWAALTEGYLPTNDQLAAFITKDSSLFKFPDLSPSGKRFGKDVSELRNLFIELLKNRNGKEEVQRFIWGLELAAARQGNLTQESSAAAGTAADAASKGDKASAKEKRWVRDAAAAKSSEAVRHLRTVARILLVQPQIRYILSDAATVLAQVVAATAEETIPIAQGQMEQVSSEAPVVEVVEGDASAGSAAAVNTALDPNTTPQNAKAQMGANGLPRITPELVDAVVRDPNLKLKVPLTSSTVVDAAQMAAVARTRLAAKDKVFTAGAAKKVGHDLVSNAENVWETDGKFRAIERLRKLCVDLQRSKGWREAATFFLSEGEHALEKASSGLQKTQDKAEHLESDTFVALLDLLENFGGQGSARGILETLQSFLHKARDDAAAQEFFKLLNTLSRRALLEEAYALSKEAEDDAKRLYATLGSLNQELRSELVTLLAQVVDFAGAIAQDEYLNAFVKKLNDILLCFAKTADGGWGLNTDLWRDVTLIIVPTLVSRLGVLPIPRIMYSHPDFDFVVENIALELNHLVPKYLDVR</sequence>
<protein>
    <recommendedName>
        <fullName evidence="1">HAM1-like N-terminal domain-containing protein</fullName>
    </recommendedName>
</protein>
<organism evidence="2 3">
    <name type="scientific">Tilletia horrida</name>
    <dbReference type="NCBI Taxonomy" id="155126"/>
    <lineage>
        <taxon>Eukaryota</taxon>
        <taxon>Fungi</taxon>
        <taxon>Dikarya</taxon>
        <taxon>Basidiomycota</taxon>
        <taxon>Ustilaginomycotina</taxon>
        <taxon>Exobasidiomycetes</taxon>
        <taxon>Tilletiales</taxon>
        <taxon>Tilletiaceae</taxon>
        <taxon>Tilletia</taxon>
    </lineage>
</organism>
<dbReference type="Proteomes" id="UP001176517">
    <property type="component" value="Unassembled WGS sequence"/>
</dbReference>
<evidence type="ECO:0000313" key="2">
    <source>
        <dbReference type="EMBL" id="KAK0552481.1"/>
    </source>
</evidence>
<keyword evidence="3" id="KW-1185">Reference proteome</keyword>
<feature type="domain" description="HAM1-like N-terminal" evidence="1">
    <location>
        <begin position="7"/>
        <end position="534"/>
    </location>
</feature>
<dbReference type="PANTHER" id="PTHR31138">
    <property type="entry name" value="CHROMOSOME 19, WHOLE GENOME SHOTGUN SEQUENCE"/>
    <property type="match status" value="1"/>
</dbReference>
<accession>A0AAN6JRS0</accession>
<reference evidence="2" key="1">
    <citation type="journal article" date="2023" name="PhytoFront">
        <title>Draft Genome Resources of Seven Strains of Tilletia horrida, Causal Agent of Kernel Smut of Rice.</title>
        <authorList>
            <person name="Khanal S."/>
            <person name="Antony Babu S."/>
            <person name="Zhou X.G."/>
        </authorList>
    </citation>
    <scope>NUCLEOTIDE SEQUENCE</scope>
    <source>
        <strain evidence="2">TX6</strain>
    </source>
</reference>
<dbReference type="InterPro" id="IPR045967">
    <property type="entry name" value="HAM1-like_N"/>
</dbReference>
<gene>
    <name evidence="2" type="ORF">OC846_002885</name>
</gene>
<dbReference type="Pfam" id="PF19343">
    <property type="entry name" value="HAM1_N"/>
    <property type="match status" value="1"/>
</dbReference>
<proteinExistence type="predicted"/>
<dbReference type="EMBL" id="JAPDMZ010000062">
    <property type="protein sequence ID" value="KAK0552481.1"/>
    <property type="molecule type" value="Genomic_DNA"/>
</dbReference>
<evidence type="ECO:0000313" key="3">
    <source>
        <dbReference type="Proteomes" id="UP001176517"/>
    </source>
</evidence>
<name>A0AAN6JRS0_9BASI</name>
<evidence type="ECO:0000259" key="1">
    <source>
        <dbReference type="Pfam" id="PF19343"/>
    </source>
</evidence>
<dbReference type="AlphaFoldDB" id="A0AAN6JRS0"/>